<dbReference type="RefSeq" id="WP_115522148.1">
    <property type="nucleotide sequence ID" value="NZ_CP095841.1"/>
</dbReference>
<name>A0ABY3MI36_AERVE</name>
<proteinExistence type="predicted"/>
<dbReference type="Pfam" id="PF00583">
    <property type="entry name" value="Acetyltransf_1"/>
    <property type="match status" value="1"/>
</dbReference>
<dbReference type="EMBL" id="NQMC01000058">
    <property type="protein sequence ID" value="TYD42059.1"/>
    <property type="molecule type" value="Genomic_DNA"/>
</dbReference>
<dbReference type="InterPro" id="IPR000182">
    <property type="entry name" value="GNAT_dom"/>
</dbReference>
<protein>
    <submittedName>
        <fullName evidence="2">GNAT family N-acetyltransferase</fullName>
    </submittedName>
</protein>
<evidence type="ECO:0000313" key="2">
    <source>
        <dbReference type="EMBL" id="TYD42059.1"/>
    </source>
</evidence>
<keyword evidence="3" id="KW-1185">Reference proteome</keyword>
<dbReference type="InterPro" id="IPR016181">
    <property type="entry name" value="Acyl_CoA_acyltransferase"/>
</dbReference>
<comment type="caution">
    <text evidence="2">The sequence shown here is derived from an EMBL/GenBank/DDBJ whole genome shotgun (WGS) entry which is preliminary data.</text>
</comment>
<dbReference type="Gene3D" id="3.40.630.30">
    <property type="match status" value="1"/>
</dbReference>
<dbReference type="SUPFAM" id="SSF55729">
    <property type="entry name" value="Acyl-CoA N-acyltransferases (Nat)"/>
    <property type="match status" value="1"/>
</dbReference>
<reference evidence="2 3" key="1">
    <citation type="submission" date="2017-08" db="EMBL/GenBank/DDBJ databases">
        <title>Aeromonas veronii bv sobria strain NS22 whole genome sequencing.</title>
        <authorList>
            <person name="Katharios P."/>
            <person name="Ha V.Q."/>
            <person name="Smyrli M."/>
        </authorList>
    </citation>
    <scope>NUCLEOTIDE SEQUENCE [LARGE SCALE GENOMIC DNA]</scope>
    <source>
        <strain evidence="2 3">NS22</strain>
    </source>
</reference>
<organism evidence="2 3">
    <name type="scientific">Aeromonas veronii</name>
    <dbReference type="NCBI Taxonomy" id="654"/>
    <lineage>
        <taxon>Bacteria</taxon>
        <taxon>Pseudomonadati</taxon>
        <taxon>Pseudomonadota</taxon>
        <taxon>Gammaproteobacteria</taxon>
        <taxon>Aeromonadales</taxon>
        <taxon>Aeromonadaceae</taxon>
        <taxon>Aeromonas</taxon>
    </lineage>
</organism>
<feature type="domain" description="N-acetyltransferase" evidence="1">
    <location>
        <begin position="1"/>
        <end position="140"/>
    </location>
</feature>
<dbReference type="Proteomes" id="UP000323129">
    <property type="component" value="Unassembled WGS sequence"/>
</dbReference>
<sequence>MQLTPPQPPQDDDVEALRIGLTGYNVSQAGPQLYELRRERIASFIKDKEGKVHGGIIADIKWGWLHVDWLWIDESIRRDGWGGRLLGAMEQYAQSKGISNYHLETTSFQALPFYQKQGYEVFGQLPDMPPGHVSYFLKKQGICNE</sequence>
<dbReference type="CDD" id="cd04301">
    <property type="entry name" value="NAT_SF"/>
    <property type="match status" value="1"/>
</dbReference>
<dbReference type="PROSITE" id="PS51186">
    <property type="entry name" value="GNAT"/>
    <property type="match status" value="1"/>
</dbReference>
<evidence type="ECO:0000259" key="1">
    <source>
        <dbReference type="PROSITE" id="PS51186"/>
    </source>
</evidence>
<gene>
    <name evidence="2" type="ORF">CJF24_17005</name>
</gene>
<accession>A0ABY3MI36</accession>
<evidence type="ECO:0000313" key="3">
    <source>
        <dbReference type="Proteomes" id="UP000323129"/>
    </source>
</evidence>